<dbReference type="SUPFAM" id="SSF51735">
    <property type="entry name" value="NAD(P)-binding Rossmann-fold domains"/>
    <property type="match status" value="1"/>
</dbReference>
<evidence type="ECO:0000256" key="4">
    <source>
        <dbReference type="ARBA" id="ARBA00023027"/>
    </source>
</evidence>
<dbReference type="OrthoDB" id="9815856at2"/>
<dbReference type="UniPathway" id="UPA00262">
    <property type="reaction ID" value="UER00222"/>
</dbReference>
<dbReference type="SUPFAM" id="SSF75615">
    <property type="entry name" value="Siroheme synthase middle domains-like"/>
    <property type="match status" value="1"/>
</dbReference>
<comment type="caution">
    <text evidence="7">The sequence shown here is derived from an EMBL/GenBank/DDBJ whole genome shotgun (WGS) entry which is preliminary data.</text>
</comment>
<dbReference type="Proteomes" id="UP000233248">
    <property type="component" value="Unassembled WGS sequence"/>
</dbReference>
<dbReference type="GO" id="GO:0019354">
    <property type="term" value="P:siroheme biosynthetic process"/>
    <property type="evidence" value="ECO:0007669"/>
    <property type="project" value="UniProtKB-UniPathway"/>
</dbReference>
<evidence type="ECO:0000256" key="6">
    <source>
        <dbReference type="ARBA" id="ARBA00047561"/>
    </source>
</evidence>
<dbReference type="InterPro" id="IPR028161">
    <property type="entry name" value="Met8-like"/>
</dbReference>
<dbReference type="Pfam" id="PF13241">
    <property type="entry name" value="NAD_binding_7"/>
    <property type="match status" value="1"/>
</dbReference>
<evidence type="ECO:0000256" key="3">
    <source>
        <dbReference type="ARBA" id="ARBA00023002"/>
    </source>
</evidence>
<dbReference type="EC" id="1.3.1.76" evidence="2"/>
<dbReference type="Gene3D" id="3.40.50.720">
    <property type="entry name" value="NAD(P)-binding Rossmann-like Domain"/>
    <property type="match status" value="1"/>
</dbReference>
<keyword evidence="8" id="KW-1185">Reference proteome</keyword>
<evidence type="ECO:0000256" key="1">
    <source>
        <dbReference type="ARBA" id="ARBA00005010"/>
    </source>
</evidence>
<dbReference type="PANTHER" id="PTHR35330">
    <property type="entry name" value="SIROHEME BIOSYNTHESIS PROTEIN MET8"/>
    <property type="match status" value="1"/>
</dbReference>
<dbReference type="PANTHER" id="PTHR35330:SF1">
    <property type="entry name" value="SIROHEME BIOSYNTHESIS PROTEIN MET8"/>
    <property type="match status" value="1"/>
</dbReference>
<accession>A0A2N1J6B1</accession>
<reference evidence="7 8" key="1">
    <citation type="submission" date="2017-09" db="EMBL/GenBank/DDBJ databases">
        <title>Genomics of the genus Arcobacter.</title>
        <authorList>
            <person name="Perez-Cataluna A."/>
            <person name="Figueras M.J."/>
            <person name="Salas-Masso N."/>
        </authorList>
    </citation>
    <scope>NUCLEOTIDE SEQUENCE [LARGE SCALE GENOMIC DNA]</scope>
    <source>
        <strain evidence="7 8">DSM 18005</strain>
    </source>
</reference>
<evidence type="ECO:0000313" key="7">
    <source>
        <dbReference type="EMBL" id="PKI82054.1"/>
    </source>
</evidence>
<dbReference type="GO" id="GO:0043115">
    <property type="term" value="F:precorrin-2 dehydrogenase activity"/>
    <property type="evidence" value="ECO:0007669"/>
    <property type="project" value="UniProtKB-EC"/>
</dbReference>
<comment type="pathway">
    <text evidence="1">Porphyrin-containing compound metabolism; siroheme biosynthesis; sirohydrochlorin from precorrin-2: step 1/1.</text>
</comment>
<dbReference type="NCBIfam" id="TIGR01470">
    <property type="entry name" value="cysG_Nterm"/>
    <property type="match status" value="1"/>
</dbReference>
<name>A0A2N1J6B1_9BACT</name>
<gene>
    <name evidence="7" type="ORF">CP960_00925</name>
</gene>
<dbReference type="InterPro" id="IPR036291">
    <property type="entry name" value="NAD(P)-bd_dom_sf"/>
</dbReference>
<dbReference type="GO" id="GO:0004325">
    <property type="term" value="F:ferrochelatase activity"/>
    <property type="evidence" value="ECO:0007669"/>
    <property type="project" value="InterPro"/>
</dbReference>
<comment type="catalytic activity">
    <reaction evidence="6">
        <text>precorrin-2 + NAD(+) = sirohydrochlorin + NADH + 2 H(+)</text>
        <dbReference type="Rhea" id="RHEA:15613"/>
        <dbReference type="ChEBI" id="CHEBI:15378"/>
        <dbReference type="ChEBI" id="CHEBI:57540"/>
        <dbReference type="ChEBI" id="CHEBI:57945"/>
        <dbReference type="ChEBI" id="CHEBI:58351"/>
        <dbReference type="ChEBI" id="CHEBI:58827"/>
        <dbReference type="EC" id="1.3.1.76"/>
    </reaction>
</comment>
<keyword evidence="5" id="KW-0627">Porphyrin biosynthesis</keyword>
<organism evidence="7 8">
    <name type="scientific">Malaciobacter halophilus</name>
    <dbReference type="NCBI Taxonomy" id="197482"/>
    <lineage>
        <taxon>Bacteria</taxon>
        <taxon>Pseudomonadati</taxon>
        <taxon>Campylobacterota</taxon>
        <taxon>Epsilonproteobacteria</taxon>
        <taxon>Campylobacterales</taxon>
        <taxon>Arcobacteraceae</taxon>
        <taxon>Malaciobacter</taxon>
    </lineage>
</organism>
<evidence type="ECO:0000313" key="8">
    <source>
        <dbReference type="Proteomes" id="UP000233248"/>
    </source>
</evidence>
<dbReference type="Gene3D" id="3.30.160.110">
    <property type="entry name" value="Siroheme synthase, domain 2"/>
    <property type="match status" value="1"/>
</dbReference>
<sequence>MKIILVGFNPLNLLFKLNKVKLKEKLKANKVSYLPIFLNLKDKKIVVIGGGEVAHRKILSLVKFSKEILIVAPQIKPELKNTINKYNLTYLQDGYNKKYILKTDILIVAVDDLQLQETIYKETKDKNIMCNFSDFEEYCDFILPSYIKRDDLVVCVSTMGSAPAFAKEFKSYIQKLIPNDIDYFLKQMKELRSSLPKGKKRMDLLRKKAQNYISNLKN</sequence>
<evidence type="ECO:0000256" key="2">
    <source>
        <dbReference type="ARBA" id="ARBA00012400"/>
    </source>
</evidence>
<dbReference type="InterPro" id="IPR006367">
    <property type="entry name" value="Sirohaem_synthase_N"/>
</dbReference>
<keyword evidence="3" id="KW-0560">Oxidoreductase</keyword>
<evidence type="ECO:0000256" key="5">
    <source>
        <dbReference type="ARBA" id="ARBA00023244"/>
    </source>
</evidence>
<keyword evidence="4" id="KW-0520">NAD</keyword>
<protein>
    <recommendedName>
        <fullName evidence="2">precorrin-2 dehydrogenase</fullName>
        <ecNumber evidence="2">1.3.1.76</ecNumber>
    </recommendedName>
</protein>
<proteinExistence type="predicted"/>
<dbReference type="EMBL" id="NXIF01000005">
    <property type="protein sequence ID" value="PKI82054.1"/>
    <property type="molecule type" value="Genomic_DNA"/>
</dbReference>
<dbReference type="AlphaFoldDB" id="A0A2N1J6B1"/>